<dbReference type="OrthoDB" id="7690434at2759"/>
<feature type="region of interest" description="Disordered" evidence="3">
    <location>
        <begin position="18"/>
        <end position="43"/>
    </location>
</feature>
<evidence type="ECO:0000313" key="5">
    <source>
        <dbReference type="EMBL" id="KAG2183632.1"/>
    </source>
</evidence>
<dbReference type="AlphaFoldDB" id="A0A8H7Q0D5"/>
<dbReference type="PANTHER" id="PTHR12433:SF11">
    <property type="entry name" value="MEDIATOR OF RNA POLYMERASE II TRANSCRIPTION SUBUNIT 25"/>
    <property type="match status" value="1"/>
</dbReference>
<evidence type="ECO:0000256" key="1">
    <source>
        <dbReference type="ARBA" id="ARBA00009102"/>
    </source>
</evidence>
<comment type="caution">
    <text evidence="5">The sequence shown here is derived from an EMBL/GenBank/DDBJ whole genome shotgun (WGS) entry which is preliminary data.</text>
</comment>
<feature type="non-terminal residue" evidence="5">
    <location>
        <position position="1"/>
    </location>
</feature>
<keyword evidence="6" id="KW-1185">Reference proteome</keyword>
<dbReference type="GO" id="GO:0016592">
    <property type="term" value="C:mediator complex"/>
    <property type="evidence" value="ECO:0007669"/>
    <property type="project" value="TreeGrafter"/>
</dbReference>
<organism evidence="5 6">
    <name type="scientific">Mortierella isabellina</name>
    <name type="common">Filamentous fungus</name>
    <name type="synonym">Umbelopsis isabellina</name>
    <dbReference type="NCBI Taxonomy" id="91625"/>
    <lineage>
        <taxon>Eukaryota</taxon>
        <taxon>Fungi</taxon>
        <taxon>Fungi incertae sedis</taxon>
        <taxon>Mucoromycota</taxon>
        <taxon>Mucoromycotina</taxon>
        <taxon>Umbelopsidomycetes</taxon>
        <taxon>Umbelopsidales</taxon>
        <taxon>Umbelopsidaceae</taxon>
        <taxon>Umbelopsis</taxon>
    </lineage>
</organism>
<proteinExistence type="inferred from homology"/>
<comment type="similarity">
    <text evidence="1">Belongs to the Mediator complex subunit 25 family.</text>
</comment>
<dbReference type="Proteomes" id="UP000654370">
    <property type="component" value="Unassembled WGS sequence"/>
</dbReference>
<accession>A0A8H7Q0D5</accession>
<evidence type="ECO:0000256" key="2">
    <source>
        <dbReference type="ARBA" id="ARBA00019694"/>
    </source>
</evidence>
<dbReference type="Pfam" id="PF11265">
    <property type="entry name" value="Med25_VWA"/>
    <property type="match status" value="1"/>
</dbReference>
<dbReference type="PANTHER" id="PTHR12433">
    <property type="entry name" value="MEDIATOR OF RNA POLYMERASE II TRANSCRIPTION SUBUNIT 25"/>
    <property type="match status" value="1"/>
</dbReference>
<dbReference type="GO" id="GO:0045944">
    <property type="term" value="P:positive regulation of transcription by RNA polymerase II"/>
    <property type="evidence" value="ECO:0007669"/>
    <property type="project" value="TreeGrafter"/>
</dbReference>
<protein>
    <recommendedName>
        <fullName evidence="2">Mediator of RNA polymerase II transcription subunit 25</fullName>
    </recommendedName>
</protein>
<feature type="domain" description="Mediator of RNA polymerase II transcription subunit 25 von Willebrand factor type A" evidence="4">
    <location>
        <begin position="51"/>
        <end position="260"/>
    </location>
</feature>
<evidence type="ECO:0000259" key="4">
    <source>
        <dbReference type="Pfam" id="PF11265"/>
    </source>
</evidence>
<gene>
    <name evidence="5" type="ORF">INT43_006640</name>
</gene>
<sequence>GLVSHIMAAAIATTPRQNSVSTPASLSSPTFTQHNSPQMPAPHPHRKEVVCVFVVEGTAKMQPYFSTLFEAYLEPLLRQLRAPIITEADDKQPKTKVTPILKYGLVIYGDYEPSSAVTVDRKYFTSDFSLFHSVFKNINCSQGGILKNAVFEGLVAALELFDDYKANADASLSDPIFHCILVAASLPYNMSVRCNVSEKYDQFRLPEIVEEMRKNNVQLSLVAPRKGLHELEKLSGLVNNKKTEINKILDTVNPAHVVQLAGLKLPTPQITPAPTPPTTDVASVNIMPLIGNDLFDIGNVIADTLINASFLF</sequence>
<evidence type="ECO:0000256" key="3">
    <source>
        <dbReference type="SAM" id="MobiDB-lite"/>
    </source>
</evidence>
<evidence type="ECO:0000313" key="6">
    <source>
        <dbReference type="Proteomes" id="UP000654370"/>
    </source>
</evidence>
<feature type="compositionally biased region" description="Polar residues" evidence="3">
    <location>
        <begin position="18"/>
        <end position="38"/>
    </location>
</feature>
<name>A0A8H7Q0D5_MORIS</name>
<dbReference type="EMBL" id="JAEPQZ010000003">
    <property type="protein sequence ID" value="KAG2183632.1"/>
    <property type="molecule type" value="Genomic_DNA"/>
</dbReference>
<reference evidence="5" key="1">
    <citation type="submission" date="2020-12" db="EMBL/GenBank/DDBJ databases">
        <title>Metabolic potential, ecology and presence of endohyphal bacteria is reflected in genomic diversity of Mucoromycotina.</title>
        <authorList>
            <person name="Muszewska A."/>
            <person name="Okrasinska A."/>
            <person name="Steczkiewicz K."/>
            <person name="Drgas O."/>
            <person name="Orlowska M."/>
            <person name="Perlinska-Lenart U."/>
            <person name="Aleksandrzak-Piekarczyk T."/>
            <person name="Szatraj K."/>
            <person name="Zielenkiewicz U."/>
            <person name="Pilsyk S."/>
            <person name="Malc E."/>
            <person name="Mieczkowski P."/>
            <person name="Kruszewska J.S."/>
            <person name="Biernat P."/>
            <person name="Pawlowska J."/>
        </authorList>
    </citation>
    <scope>NUCLEOTIDE SEQUENCE</scope>
    <source>
        <strain evidence="5">WA0000067209</strain>
    </source>
</reference>
<feature type="non-terminal residue" evidence="5">
    <location>
        <position position="312"/>
    </location>
</feature>
<dbReference type="InterPro" id="IPR021419">
    <property type="entry name" value="Mediator_Med25_VWA"/>
</dbReference>
<dbReference type="GO" id="GO:0005667">
    <property type="term" value="C:transcription regulator complex"/>
    <property type="evidence" value="ECO:0007669"/>
    <property type="project" value="TreeGrafter"/>
</dbReference>